<sequence>MRVPPPNPTAMPAKRPPVAAAEVVTAKEEGEAEASTLDLSDYPFLQRTFWVKFWERLNGEDGAAYLLSFVFHLVLLAVLAIPVIQSMQREAEVTTIISGDGNEAELGTIGDPINTGLDLATIEPVVGDDMGKPVLDNIQAEIASTTDINPDEMLALKGAAAATAPGAGQGEPGAGGGKKGTNGTGNSPRVAEPGNAIRAGSFSVWPWPIAGKDVKGNILHGDPGSPPRVFQDYHIVIRLKVPRERKSVNLSDFSGDVLGTDKYYQKIPQDAWFFTTGGELVRARTGKAIPVVDGTAELLIRVPGAGSPRVRDTITVYSRVIDEEQKIELVFIAGEEAADKF</sequence>
<dbReference type="EMBL" id="FOQD01000019">
    <property type="protein sequence ID" value="SFJ37405.1"/>
    <property type="molecule type" value="Genomic_DNA"/>
</dbReference>
<feature type="transmembrane region" description="Helical" evidence="2">
    <location>
        <begin position="63"/>
        <end position="84"/>
    </location>
</feature>
<organism evidence="3 4">
    <name type="scientific">Planctomicrobium piriforme</name>
    <dbReference type="NCBI Taxonomy" id="1576369"/>
    <lineage>
        <taxon>Bacteria</taxon>
        <taxon>Pseudomonadati</taxon>
        <taxon>Planctomycetota</taxon>
        <taxon>Planctomycetia</taxon>
        <taxon>Planctomycetales</taxon>
        <taxon>Planctomycetaceae</taxon>
        <taxon>Planctomicrobium</taxon>
    </lineage>
</organism>
<feature type="region of interest" description="Disordered" evidence="1">
    <location>
        <begin position="163"/>
        <end position="194"/>
    </location>
</feature>
<keyword evidence="2" id="KW-0472">Membrane</keyword>
<keyword evidence="2" id="KW-0812">Transmembrane</keyword>
<feature type="compositionally biased region" description="Gly residues" evidence="1">
    <location>
        <begin position="167"/>
        <end position="183"/>
    </location>
</feature>
<proteinExistence type="predicted"/>
<evidence type="ECO:0000256" key="1">
    <source>
        <dbReference type="SAM" id="MobiDB-lite"/>
    </source>
</evidence>
<evidence type="ECO:0000313" key="4">
    <source>
        <dbReference type="Proteomes" id="UP000199518"/>
    </source>
</evidence>
<protein>
    <submittedName>
        <fullName evidence="3">Uncharacterized protein</fullName>
    </submittedName>
</protein>
<gene>
    <name evidence="3" type="ORF">SAMN05421753_11945</name>
</gene>
<keyword evidence="2" id="KW-1133">Transmembrane helix</keyword>
<evidence type="ECO:0000256" key="2">
    <source>
        <dbReference type="SAM" id="Phobius"/>
    </source>
</evidence>
<evidence type="ECO:0000313" key="3">
    <source>
        <dbReference type="EMBL" id="SFJ37405.1"/>
    </source>
</evidence>
<dbReference type="AlphaFoldDB" id="A0A1I3QTZ8"/>
<keyword evidence="4" id="KW-1185">Reference proteome</keyword>
<accession>A0A1I3QTZ8</accession>
<dbReference type="STRING" id="1576369.SAMN05421753_11945"/>
<dbReference type="Proteomes" id="UP000199518">
    <property type="component" value="Unassembled WGS sequence"/>
</dbReference>
<name>A0A1I3QTZ8_9PLAN</name>
<reference evidence="4" key="1">
    <citation type="submission" date="2016-10" db="EMBL/GenBank/DDBJ databases">
        <authorList>
            <person name="Varghese N."/>
            <person name="Submissions S."/>
        </authorList>
    </citation>
    <scope>NUCLEOTIDE SEQUENCE [LARGE SCALE GENOMIC DNA]</scope>
    <source>
        <strain evidence="4">DSM 26348</strain>
    </source>
</reference>